<comment type="caution">
    <text evidence="1">The sequence shown here is derived from an EMBL/GenBank/DDBJ whole genome shotgun (WGS) entry which is preliminary data.</text>
</comment>
<gene>
    <name evidence="1" type="ORF">PJ311_04275</name>
</gene>
<organism evidence="1 2">
    <name type="scientific">Bacillus changyiensis</name>
    <dbReference type="NCBI Taxonomy" id="3004103"/>
    <lineage>
        <taxon>Bacteria</taxon>
        <taxon>Bacillati</taxon>
        <taxon>Bacillota</taxon>
        <taxon>Bacilli</taxon>
        <taxon>Bacillales</taxon>
        <taxon>Bacillaceae</taxon>
        <taxon>Bacillus</taxon>
    </lineage>
</organism>
<evidence type="ECO:0000313" key="1">
    <source>
        <dbReference type="EMBL" id="MDA7025827.1"/>
    </source>
</evidence>
<dbReference type="Proteomes" id="UP001211894">
    <property type="component" value="Unassembled WGS sequence"/>
</dbReference>
<proteinExistence type="predicted"/>
<keyword evidence="2" id="KW-1185">Reference proteome</keyword>
<dbReference type="EMBL" id="JAQKAB010000002">
    <property type="protein sequence ID" value="MDA7025827.1"/>
    <property type="molecule type" value="Genomic_DNA"/>
</dbReference>
<accession>A0ABT4X183</accession>
<name>A0ABT4X183_9BACI</name>
<sequence>MKMVRFDVWDTGNKYPGQVLLNRSLLSAGTTYHDTNLGYGLNK</sequence>
<evidence type="ECO:0000313" key="2">
    <source>
        <dbReference type="Proteomes" id="UP001211894"/>
    </source>
</evidence>
<protein>
    <submittedName>
        <fullName evidence="1">Uncharacterized protein</fullName>
    </submittedName>
</protein>
<dbReference type="RefSeq" id="WP_271339687.1">
    <property type="nucleotide sequence ID" value="NZ_JAQKAB010000002.1"/>
</dbReference>
<reference evidence="1 2" key="1">
    <citation type="submission" date="2023-01" db="EMBL/GenBank/DDBJ databases">
        <title>Bacillus changyiensis sp. nov., isolated from a coastal deposit.</title>
        <authorList>
            <person name="Xiao G."/>
            <person name="Lai Q."/>
            <person name="Hu Z."/>
            <person name="Shao Z."/>
        </authorList>
    </citation>
    <scope>NUCLEOTIDE SEQUENCE [LARGE SCALE GENOMIC DNA]</scope>
    <source>
        <strain evidence="1 2">CLL-7-23</strain>
    </source>
</reference>